<organism evidence="4 5">
    <name type="scientific">Elysia marginata</name>
    <dbReference type="NCBI Taxonomy" id="1093978"/>
    <lineage>
        <taxon>Eukaryota</taxon>
        <taxon>Metazoa</taxon>
        <taxon>Spiralia</taxon>
        <taxon>Lophotrochozoa</taxon>
        <taxon>Mollusca</taxon>
        <taxon>Gastropoda</taxon>
        <taxon>Heterobranchia</taxon>
        <taxon>Euthyneura</taxon>
        <taxon>Panpulmonata</taxon>
        <taxon>Sacoglossa</taxon>
        <taxon>Placobranchoidea</taxon>
        <taxon>Plakobranchidae</taxon>
        <taxon>Elysia</taxon>
    </lineage>
</organism>
<accession>A0AAV4FRI5</accession>
<dbReference type="PANTHER" id="PTHR43191:SF2">
    <property type="entry name" value="RRNA METHYLTRANSFERASE 3, MITOCHONDRIAL"/>
    <property type="match status" value="1"/>
</dbReference>
<evidence type="ECO:0000313" key="5">
    <source>
        <dbReference type="Proteomes" id="UP000762676"/>
    </source>
</evidence>
<dbReference type="GO" id="GO:0008173">
    <property type="term" value="F:RNA methyltransferase activity"/>
    <property type="evidence" value="ECO:0007669"/>
    <property type="project" value="InterPro"/>
</dbReference>
<dbReference type="InterPro" id="IPR001537">
    <property type="entry name" value="SpoU_MeTrfase"/>
</dbReference>
<dbReference type="CDD" id="cd18109">
    <property type="entry name" value="SpoU-like_RNA-MTase"/>
    <property type="match status" value="1"/>
</dbReference>
<reference evidence="4 5" key="1">
    <citation type="journal article" date="2021" name="Elife">
        <title>Chloroplast acquisition without the gene transfer in kleptoplastic sea slugs, Plakobranchus ocellatus.</title>
        <authorList>
            <person name="Maeda T."/>
            <person name="Takahashi S."/>
            <person name="Yoshida T."/>
            <person name="Shimamura S."/>
            <person name="Takaki Y."/>
            <person name="Nagai Y."/>
            <person name="Toyoda A."/>
            <person name="Suzuki Y."/>
            <person name="Arimoto A."/>
            <person name="Ishii H."/>
            <person name="Satoh N."/>
            <person name="Nishiyama T."/>
            <person name="Hasebe M."/>
            <person name="Maruyama T."/>
            <person name="Minagawa J."/>
            <person name="Obokata J."/>
            <person name="Shigenobu S."/>
        </authorList>
    </citation>
    <scope>NUCLEOTIDE SEQUENCE [LARGE SCALE GENOMIC DNA]</scope>
</reference>
<dbReference type="GO" id="GO:0006396">
    <property type="term" value="P:RNA processing"/>
    <property type="evidence" value="ECO:0007669"/>
    <property type="project" value="InterPro"/>
</dbReference>
<sequence length="175" mass="19272">MALAVFKFPNKKVPHGKESLIIALDRINDPGNLGTIIRTCDWFGVSQIICSKDSVDCYNPKVIQSSMGSVARVQIGYIPIEEYIEHSKLKVFATSLKGEPISQLKPPKKGIILFGNEANGVSESLLKKANKEITIPRYTTQTDKPDSLNVATSVGIVLAKFSLVSATNRREKHFL</sequence>
<dbReference type="AlphaFoldDB" id="A0AAV4FRI5"/>
<dbReference type="Pfam" id="PF00588">
    <property type="entry name" value="SpoU_methylase"/>
    <property type="match status" value="1"/>
</dbReference>
<name>A0AAV4FRI5_9GAST</name>
<dbReference type="SUPFAM" id="SSF75217">
    <property type="entry name" value="alpha/beta knot"/>
    <property type="match status" value="1"/>
</dbReference>
<dbReference type="Gene3D" id="3.40.1280.10">
    <property type="match status" value="1"/>
</dbReference>
<dbReference type="EMBL" id="BMAT01004542">
    <property type="protein sequence ID" value="GFR75348.1"/>
    <property type="molecule type" value="Genomic_DNA"/>
</dbReference>
<dbReference type="InterPro" id="IPR051259">
    <property type="entry name" value="rRNA_Methyltransferase"/>
</dbReference>
<gene>
    <name evidence="4" type="ORF">ElyMa_002186000</name>
</gene>
<dbReference type="Proteomes" id="UP000762676">
    <property type="component" value="Unassembled WGS sequence"/>
</dbReference>
<evidence type="ECO:0000259" key="3">
    <source>
        <dbReference type="Pfam" id="PF00588"/>
    </source>
</evidence>
<proteinExistence type="predicted"/>
<feature type="domain" description="tRNA/rRNA methyltransferase SpoU type" evidence="3">
    <location>
        <begin position="20"/>
        <end position="158"/>
    </location>
</feature>
<dbReference type="GO" id="GO:0003723">
    <property type="term" value="F:RNA binding"/>
    <property type="evidence" value="ECO:0007669"/>
    <property type="project" value="InterPro"/>
</dbReference>
<keyword evidence="2" id="KW-0808">Transferase</keyword>
<dbReference type="GO" id="GO:0032259">
    <property type="term" value="P:methylation"/>
    <property type="evidence" value="ECO:0007669"/>
    <property type="project" value="UniProtKB-KW"/>
</dbReference>
<keyword evidence="1 4" id="KW-0489">Methyltransferase</keyword>
<evidence type="ECO:0000256" key="1">
    <source>
        <dbReference type="ARBA" id="ARBA00022603"/>
    </source>
</evidence>
<dbReference type="PANTHER" id="PTHR43191">
    <property type="entry name" value="RRNA METHYLTRANSFERASE 3"/>
    <property type="match status" value="1"/>
</dbReference>
<comment type="caution">
    <text evidence="4">The sequence shown here is derived from an EMBL/GenBank/DDBJ whole genome shotgun (WGS) entry which is preliminary data.</text>
</comment>
<dbReference type="InterPro" id="IPR029026">
    <property type="entry name" value="tRNA_m1G_MTases_N"/>
</dbReference>
<keyword evidence="5" id="KW-1185">Reference proteome</keyword>
<evidence type="ECO:0000256" key="2">
    <source>
        <dbReference type="ARBA" id="ARBA00022679"/>
    </source>
</evidence>
<protein>
    <submittedName>
        <fullName evidence="4">RNA methyltransferase</fullName>
    </submittedName>
</protein>
<dbReference type="InterPro" id="IPR029028">
    <property type="entry name" value="Alpha/beta_knot_MTases"/>
</dbReference>
<evidence type="ECO:0000313" key="4">
    <source>
        <dbReference type="EMBL" id="GFR75348.1"/>
    </source>
</evidence>